<evidence type="ECO:0000259" key="1">
    <source>
        <dbReference type="Pfam" id="PF08241"/>
    </source>
</evidence>
<dbReference type="InterPro" id="IPR029063">
    <property type="entry name" value="SAM-dependent_MTases_sf"/>
</dbReference>
<protein>
    <recommendedName>
        <fullName evidence="1">Methyltransferase type 11 domain-containing protein</fullName>
    </recommendedName>
</protein>
<dbReference type="InterPro" id="IPR013216">
    <property type="entry name" value="Methyltransf_11"/>
</dbReference>
<keyword evidence="3" id="KW-1185">Reference proteome</keyword>
<gene>
    <name evidence="2" type="ORF">GCM10010885_16850</name>
</gene>
<dbReference type="SUPFAM" id="SSF53335">
    <property type="entry name" value="S-adenosyl-L-methionine-dependent methyltransferases"/>
    <property type="match status" value="1"/>
</dbReference>
<dbReference type="GO" id="GO:0008757">
    <property type="term" value="F:S-adenosylmethionine-dependent methyltransferase activity"/>
    <property type="evidence" value="ECO:0007669"/>
    <property type="project" value="InterPro"/>
</dbReference>
<proteinExistence type="predicted"/>
<dbReference type="RefSeq" id="WP_373289426.1">
    <property type="nucleotide sequence ID" value="NZ_BMOY01000025.1"/>
</dbReference>
<reference evidence="2" key="1">
    <citation type="journal article" date="2014" name="Int. J. Syst. Evol. Microbiol.">
        <title>Complete genome sequence of Corynebacterium casei LMG S-19264T (=DSM 44701T), isolated from a smear-ripened cheese.</title>
        <authorList>
            <consortium name="US DOE Joint Genome Institute (JGI-PGF)"/>
            <person name="Walter F."/>
            <person name="Albersmeier A."/>
            <person name="Kalinowski J."/>
            <person name="Ruckert C."/>
        </authorList>
    </citation>
    <scope>NUCLEOTIDE SEQUENCE</scope>
    <source>
        <strain evidence="2">JCM 18487</strain>
    </source>
</reference>
<feature type="domain" description="Methyltransferase type 11" evidence="1">
    <location>
        <begin position="1"/>
        <end position="24"/>
    </location>
</feature>
<dbReference type="EMBL" id="BMOY01000025">
    <property type="protein sequence ID" value="GGJ08351.1"/>
    <property type="molecule type" value="Genomic_DNA"/>
</dbReference>
<dbReference type="Gene3D" id="3.40.50.150">
    <property type="entry name" value="Vaccinia Virus protein VP39"/>
    <property type="match status" value="1"/>
</dbReference>
<evidence type="ECO:0000313" key="2">
    <source>
        <dbReference type="EMBL" id="GGJ08351.1"/>
    </source>
</evidence>
<comment type="caution">
    <text evidence="2">The sequence shown here is derived from an EMBL/GenBank/DDBJ whole genome shotgun (WGS) entry which is preliminary data.</text>
</comment>
<dbReference type="AlphaFoldDB" id="A0A917KF69"/>
<organism evidence="2 3">
    <name type="scientific">Alicyclobacillus cellulosilyticus</name>
    <dbReference type="NCBI Taxonomy" id="1003997"/>
    <lineage>
        <taxon>Bacteria</taxon>
        <taxon>Bacillati</taxon>
        <taxon>Bacillota</taxon>
        <taxon>Bacilli</taxon>
        <taxon>Bacillales</taxon>
        <taxon>Alicyclobacillaceae</taxon>
        <taxon>Alicyclobacillus</taxon>
    </lineage>
</organism>
<reference evidence="2" key="2">
    <citation type="submission" date="2020-09" db="EMBL/GenBank/DDBJ databases">
        <authorList>
            <person name="Sun Q."/>
            <person name="Ohkuma M."/>
        </authorList>
    </citation>
    <scope>NUCLEOTIDE SEQUENCE</scope>
    <source>
        <strain evidence="2">JCM 18487</strain>
    </source>
</reference>
<dbReference type="Proteomes" id="UP000637695">
    <property type="component" value="Unassembled WGS sequence"/>
</dbReference>
<name>A0A917KF69_9BACL</name>
<accession>A0A917KF69</accession>
<sequence>MHLTEIEEAVREIARVLKPGGTFVTLHPLHFPAQNPFFAEWFEPLLCMVPLPKQAERMPGSETIPAALAPKFDVEEIRNHVEEVHYTDPGTAENP</sequence>
<dbReference type="Pfam" id="PF08241">
    <property type="entry name" value="Methyltransf_11"/>
    <property type="match status" value="1"/>
</dbReference>
<evidence type="ECO:0000313" key="3">
    <source>
        <dbReference type="Proteomes" id="UP000637695"/>
    </source>
</evidence>